<dbReference type="EMBL" id="AVNI01000002">
    <property type="protein sequence ID" value="EQD88514.1"/>
    <property type="molecule type" value="Genomic_DNA"/>
</dbReference>
<sequence>MSFTIKFRMIKQSFKPQKKTLNAFSGWALQIKKTASLKCLNRHKKI</sequence>
<dbReference type="Proteomes" id="UP000015816">
    <property type="component" value="Unassembled WGS sequence"/>
</dbReference>
<dbReference type="AlphaFoldDB" id="T2SAM0"/>
<comment type="caution">
    <text evidence="1">The sequence shown here is derived from an EMBL/GenBank/DDBJ whole genome shotgun (WGS) entry which is preliminary data.</text>
</comment>
<dbReference type="PATRIC" id="fig|1352357.3.peg.804"/>
<organism evidence="1 2">
    <name type="scientific">Helicobacter pylori SouthAfrica50</name>
    <dbReference type="NCBI Taxonomy" id="1352357"/>
    <lineage>
        <taxon>Bacteria</taxon>
        <taxon>Pseudomonadati</taxon>
        <taxon>Campylobacterota</taxon>
        <taxon>Epsilonproteobacteria</taxon>
        <taxon>Campylobacterales</taxon>
        <taxon>Helicobacteraceae</taxon>
        <taxon>Helicobacter</taxon>
    </lineage>
</organism>
<evidence type="ECO:0000313" key="2">
    <source>
        <dbReference type="Proteomes" id="UP000015816"/>
    </source>
</evidence>
<proteinExistence type="predicted"/>
<accession>T2SAM0</accession>
<protein>
    <submittedName>
        <fullName evidence="1">Uncharacterized protein</fullName>
    </submittedName>
</protein>
<reference evidence="1 2" key="1">
    <citation type="journal article" date="2013" name="Genome Announc.">
        <title>Genome Sequences of Three hpAfrica2 Strains of Helicobacter pylori.</title>
        <authorList>
            <person name="Duncan S.S."/>
            <person name="Bertoli M.T."/>
            <person name="Kersulyte D."/>
            <person name="Valk P.L."/>
            <person name="Tamma S."/>
            <person name="Segal I."/>
            <person name="McClain M.S."/>
            <person name="Cover T.L."/>
            <person name="Berg D.E."/>
        </authorList>
    </citation>
    <scope>NUCLEOTIDE SEQUENCE [LARGE SCALE GENOMIC DNA]</scope>
    <source>
        <strain evidence="1 2">SouthAfrica50</strain>
    </source>
</reference>
<gene>
    <name evidence="1" type="ORF">HPSA50_0831</name>
</gene>
<name>T2SAM0_HELPX</name>
<evidence type="ECO:0000313" key="1">
    <source>
        <dbReference type="EMBL" id="EQD88514.1"/>
    </source>
</evidence>